<dbReference type="EMBL" id="JAINVV010000008">
    <property type="protein sequence ID" value="MBY8824323.1"/>
    <property type="molecule type" value="Genomic_DNA"/>
</dbReference>
<organism evidence="5 6">
    <name type="scientific">Sphingomonas colocasiae</name>
    <dbReference type="NCBI Taxonomy" id="1848973"/>
    <lineage>
        <taxon>Bacteria</taxon>
        <taxon>Pseudomonadati</taxon>
        <taxon>Pseudomonadota</taxon>
        <taxon>Alphaproteobacteria</taxon>
        <taxon>Sphingomonadales</taxon>
        <taxon>Sphingomonadaceae</taxon>
        <taxon>Sphingomonas</taxon>
    </lineage>
</organism>
<comment type="caution">
    <text evidence="5">The sequence shown here is derived from an EMBL/GenBank/DDBJ whole genome shotgun (WGS) entry which is preliminary data.</text>
</comment>
<evidence type="ECO:0000313" key="5">
    <source>
        <dbReference type="EMBL" id="MBY8824323.1"/>
    </source>
</evidence>
<evidence type="ECO:0000256" key="3">
    <source>
        <dbReference type="ARBA" id="ARBA00023163"/>
    </source>
</evidence>
<dbReference type="InterPro" id="IPR036388">
    <property type="entry name" value="WH-like_DNA-bd_sf"/>
</dbReference>
<dbReference type="SMART" id="SM00347">
    <property type="entry name" value="HTH_MARR"/>
    <property type="match status" value="1"/>
</dbReference>
<dbReference type="SUPFAM" id="SSF46785">
    <property type="entry name" value="Winged helix' DNA-binding domain"/>
    <property type="match status" value="1"/>
</dbReference>
<keyword evidence="3" id="KW-0804">Transcription</keyword>
<keyword evidence="1" id="KW-0805">Transcription regulation</keyword>
<feature type="domain" description="HTH marR-type" evidence="4">
    <location>
        <begin position="6"/>
        <end position="138"/>
    </location>
</feature>
<name>A0ABS7PSQ4_9SPHN</name>
<dbReference type="RefSeq" id="WP_222991395.1">
    <property type="nucleotide sequence ID" value="NZ_JAINVV010000008.1"/>
</dbReference>
<protein>
    <submittedName>
        <fullName evidence="5">MarR family transcriptional regulator</fullName>
    </submittedName>
</protein>
<evidence type="ECO:0000313" key="6">
    <source>
        <dbReference type="Proteomes" id="UP000706039"/>
    </source>
</evidence>
<dbReference type="Gene3D" id="1.10.10.10">
    <property type="entry name" value="Winged helix-like DNA-binding domain superfamily/Winged helix DNA-binding domain"/>
    <property type="match status" value="1"/>
</dbReference>
<keyword evidence="6" id="KW-1185">Reference proteome</keyword>
<accession>A0ABS7PSQ4</accession>
<dbReference type="PROSITE" id="PS50995">
    <property type="entry name" value="HTH_MARR_2"/>
    <property type="match status" value="1"/>
</dbReference>
<dbReference type="PANTHER" id="PTHR42756">
    <property type="entry name" value="TRANSCRIPTIONAL REGULATOR, MARR"/>
    <property type="match status" value="1"/>
</dbReference>
<evidence type="ECO:0000259" key="4">
    <source>
        <dbReference type="PROSITE" id="PS50995"/>
    </source>
</evidence>
<dbReference type="Pfam" id="PF12802">
    <property type="entry name" value="MarR_2"/>
    <property type="match status" value="1"/>
</dbReference>
<evidence type="ECO:0000256" key="1">
    <source>
        <dbReference type="ARBA" id="ARBA00023015"/>
    </source>
</evidence>
<dbReference type="PANTHER" id="PTHR42756:SF1">
    <property type="entry name" value="TRANSCRIPTIONAL REPRESSOR OF EMRAB OPERON"/>
    <property type="match status" value="1"/>
</dbReference>
<evidence type="ECO:0000256" key="2">
    <source>
        <dbReference type="ARBA" id="ARBA00023125"/>
    </source>
</evidence>
<gene>
    <name evidence="5" type="ORF">K7G82_18610</name>
</gene>
<sequence length="153" mass="17057">MDQPRRTHLGFRIGRVARLLRLRHEARAKQMGLTPAQMHALSVVRYNEGRSQRSIAETLDVGEVTAGRLICRLEANGWVERRPDRHDGRVMRVYLGKGAAGVLRKLDEIAMTEEREALTGMNAADIDHLLLGLDAISANLGRPIDLSIIGDEN</sequence>
<dbReference type="InterPro" id="IPR000835">
    <property type="entry name" value="HTH_MarR-typ"/>
</dbReference>
<dbReference type="InterPro" id="IPR036390">
    <property type="entry name" value="WH_DNA-bd_sf"/>
</dbReference>
<keyword evidence="2" id="KW-0238">DNA-binding</keyword>
<proteinExistence type="predicted"/>
<dbReference type="Proteomes" id="UP000706039">
    <property type="component" value="Unassembled WGS sequence"/>
</dbReference>
<reference evidence="5 6" key="1">
    <citation type="submission" date="2021-08" db="EMBL/GenBank/DDBJ databases">
        <authorList>
            <person name="Tuo L."/>
        </authorList>
    </citation>
    <scope>NUCLEOTIDE SEQUENCE [LARGE SCALE GENOMIC DNA]</scope>
    <source>
        <strain evidence="5 6">JCM 31229</strain>
    </source>
</reference>